<dbReference type="InterPro" id="IPR036388">
    <property type="entry name" value="WH-like_DNA-bd_sf"/>
</dbReference>
<dbReference type="PRINTS" id="PR00726">
    <property type="entry name" value="LEXASERPTASE"/>
</dbReference>
<feature type="active site" description="For autocatalytic cleavage activity" evidence="12">
    <location>
        <position position="129"/>
    </location>
</feature>
<dbReference type="EC" id="3.4.21.88" evidence="12"/>
<keyword evidence="11 12" id="KW-0742">SOS response</keyword>
<keyword evidence="3 12" id="KW-0235">DNA replication</keyword>
<dbReference type="Pfam" id="PF01726">
    <property type="entry name" value="LexA_DNA_bind"/>
    <property type="match status" value="1"/>
</dbReference>
<keyword evidence="2 12" id="KW-0678">Repressor</keyword>
<organism evidence="16 17">
    <name type="scientific">Candidatus Desulfobia pelagia</name>
    <dbReference type="NCBI Taxonomy" id="2841692"/>
    <lineage>
        <taxon>Bacteria</taxon>
        <taxon>Pseudomonadati</taxon>
        <taxon>Thermodesulfobacteriota</taxon>
        <taxon>Desulfobulbia</taxon>
        <taxon>Desulfobulbales</taxon>
        <taxon>Desulfobulbaceae</taxon>
        <taxon>Candidatus Desulfobia</taxon>
    </lineage>
</organism>
<evidence type="ECO:0000313" key="16">
    <source>
        <dbReference type="EMBL" id="MBC8317511.1"/>
    </source>
</evidence>
<keyword evidence="8 12" id="KW-0238">DNA-binding</keyword>
<dbReference type="GO" id="GO:0009432">
    <property type="term" value="P:SOS response"/>
    <property type="evidence" value="ECO:0007669"/>
    <property type="project" value="UniProtKB-UniRule"/>
</dbReference>
<evidence type="ECO:0000256" key="9">
    <source>
        <dbReference type="ARBA" id="ARBA00023163"/>
    </source>
</evidence>
<evidence type="ECO:0000256" key="11">
    <source>
        <dbReference type="ARBA" id="ARBA00023236"/>
    </source>
</evidence>
<evidence type="ECO:0000256" key="6">
    <source>
        <dbReference type="ARBA" id="ARBA00022813"/>
    </source>
</evidence>
<evidence type="ECO:0000256" key="2">
    <source>
        <dbReference type="ARBA" id="ARBA00022491"/>
    </source>
</evidence>
<dbReference type="GO" id="GO:0045892">
    <property type="term" value="P:negative regulation of DNA-templated transcription"/>
    <property type="evidence" value="ECO:0007669"/>
    <property type="project" value="UniProtKB-UniRule"/>
</dbReference>
<dbReference type="InterPro" id="IPR006199">
    <property type="entry name" value="LexA_DNA-bd_dom"/>
</dbReference>
<dbReference type="InterPro" id="IPR006197">
    <property type="entry name" value="Peptidase_S24_LexA"/>
</dbReference>
<keyword evidence="10 12" id="KW-0234">DNA repair</keyword>
<keyword evidence="6 12" id="KW-0068">Autocatalytic cleavage</keyword>
<dbReference type="Pfam" id="PF00717">
    <property type="entry name" value="Peptidase_S24"/>
    <property type="match status" value="1"/>
</dbReference>
<dbReference type="CDD" id="cd06529">
    <property type="entry name" value="S24_LexA-like"/>
    <property type="match status" value="1"/>
</dbReference>
<dbReference type="Proteomes" id="UP000614424">
    <property type="component" value="Unassembled WGS sequence"/>
</dbReference>
<dbReference type="PANTHER" id="PTHR33516">
    <property type="entry name" value="LEXA REPRESSOR"/>
    <property type="match status" value="1"/>
</dbReference>
<feature type="active site" description="For autocatalytic cleavage activity" evidence="12">
    <location>
        <position position="167"/>
    </location>
</feature>
<dbReference type="NCBIfam" id="TIGR00498">
    <property type="entry name" value="lexA"/>
    <property type="match status" value="1"/>
</dbReference>
<comment type="function">
    <text evidence="12">Represses a number of genes involved in the response to DNA damage (SOS response), including recA and lexA. In the presence of single-stranded DNA, RecA interacts with LexA causing an autocatalytic cleavage which disrupts the DNA-binding part of LexA, leading to derepression of the SOS regulon and eventually DNA repair.</text>
</comment>
<evidence type="ECO:0000256" key="3">
    <source>
        <dbReference type="ARBA" id="ARBA00022705"/>
    </source>
</evidence>
<evidence type="ECO:0000256" key="1">
    <source>
        <dbReference type="ARBA" id="ARBA00007484"/>
    </source>
</evidence>
<comment type="caution">
    <text evidence="16">The sequence shown here is derived from an EMBL/GenBank/DDBJ whole genome shotgun (WGS) entry which is preliminary data.</text>
</comment>
<dbReference type="InterPro" id="IPR036390">
    <property type="entry name" value="WH_DNA-bd_sf"/>
</dbReference>
<keyword evidence="7 12" id="KW-0805">Transcription regulation</keyword>
<dbReference type="SUPFAM" id="SSF46785">
    <property type="entry name" value="Winged helix' DNA-binding domain"/>
    <property type="match status" value="1"/>
</dbReference>
<sequence>MIPKDLTQKQHQTLIYLEKQMREQGAIPSLRQAANDLGVSHTAVSQMIKALEKKGYVQRAGHYSREIRLLEKGKTRTQTAHRGREVAVIGRITAGLPMYAQQEYDEAVLVDGDLFRGPNLFALRIKGDSMKDAGIFHGDLVICEPRQYAANGEIVVALINNEEATVKRFFLRDDIIELHPENEAYSIIRCNLGEVLIQGKVVGLVRGPEQADRL</sequence>
<dbReference type="InterPro" id="IPR050077">
    <property type="entry name" value="LexA_repressor"/>
</dbReference>
<evidence type="ECO:0000256" key="10">
    <source>
        <dbReference type="ARBA" id="ARBA00023204"/>
    </source>
</evidence>
<comment type="subunit">
    <text evidence="12">Homodimer.</text>
</comment>
<dbReference type="HAMAP" id="MF_00015">
    <property type="entry name" value="LexA"/>
    <property type="match status" value="1"/>
</dbReference>
<dbReference type="GO" id="GO:0003677">
    <property type="term" value="F:DNA binding"/>
    <property type="evidence" value="ECO:0007669"/>
    <property type="project" value="UniProtKB-UniRule"/>
</dbReference>
<evidence type="ECO:0000256" key="12">
    <source>
        <dbReference type="HAMAP-Rule" id="MF_00015"/>
    </source>
</evidence>
<dbReference type="FunFam" id="2.10.109.10:FF:000001">
    <property type="entry name" value="LexA repressor"/>
    <property type="match status" value="1"/>
</dbReference>
<evidence type="ECO:0000313" key="17">
    <source>
        <dbReference type="Proteomes" id="UP000614424"/>
    </source>
</evidence>
<feature type="site" description="Cleavage; by autolysis" evidence="12">
    <location>
        <begin position="94"/>
        <end position="95"/>
    </location>
</feature>
<proteinExistence type="inferred from homology"/>
<evidence type="ECO:0000256" key="13">
    <source>
        <dbReference type="RuleBase" id="RU003991"/>
    </source>
</evidence>
<feature type="domain" description="Peptidase S24/S26A/S26B/S26C" evidence="14">
    <location>
        <begin position="88"/>
        <end position="202"/>
    </location>
</feature>
<name>A0A8J6TCC0_9BACT</name>
<dbReference type="AlphaFoldDB" id="A0A8J6TCC0"/>
<evidence type="ECO:0000259" key="15">
    <source>
        <dbReference type="Pfam" id="PF01726"/>
    </source>
</evidence>
<dbReference type="InterPro" id="IPR039418">
    <property type="entry name" value="LexA-like"/>
</dbReference>
<dbReference type="GO" id="GO:0004252">
    <property type="term" value="F:serine-type endopeptidase activity"/>
    <property type="evidence" value="ECO:0007669"/>
    <property type="project" value="UniProtKB-UniRule"/>
</dbReference>
<keyword evidence="9 12" id="KW-0804">Transcription</keyword>
<protein>
    <recommendedName>
        <fullName evidence="12">LexA repressor</fullName>
        <ecNumber evidence="12">3.4.21.88</ecNumber>
    </recommendedName>
</protein>
<evidence type="ECO:0000256" key="4">
    <source>
        <dbReference type="ARBA" id="ARBA00022763"/>
    </source>
</evidence>
<feature type="domain" description="LexA repressor DNA-binding" evidence="15">
    <location>
        <begin position="4"/>
        <end position="65"/>
    </location>
</feature>
<dbReference type="GO" id="GO:0006281">
    <property type="term" value="P:DNA repair"/>
    <property type="evidence" value="ECO:0007669"/>
    <property type="project" value="UniProtKB-UniRule"/>
</dbReference>
<comment type="catalytic activity">
    <reaction evidence="12">
        <text>Hydrolysis of Ala-|-Gly bond in repressor LexA.</text>
        <dbReference type="EC" id="3.4.21.88"/>
    </reaction>
</comment>
<dbReference type="InterPro" id="IPR015927">
    <property type="entry name" value="Peptidase_S24_S26A/B/C"/>
</dbReference>
<evidence type="ECO:0000259" key="14">
    <source>
        <dbReference type="Pfam" id="PF00717"/>
    </source>
</evidence>
<dbReference type="PANTHER" id="PTHR33516:SF2">
    <property type="entry name" value="LEXA REPRESSOR-RELATED"/>
    <property type="match status" value="1"/>
</dbReference>
<keyword evidence="4 12" id="KW-0227">DNA damage</keyword>
<dbReference type="SUPFAM" id="SSF51306">
    <property type="entry name" value="LexA/Signal peptidase"/>
    <property type="match status" value="1"/>
</dbReference>
<dbReference type="GO" id="GO:0006508">
    <property type="term" value="P:proteolysis"/>
    <property type="evidence" value="ECO:0007669"/>
    <property type="project" value="InterPro"/>
</dbReference>
<keyword evidence="5 12" id="KW-0378">Hydrolase</keyword>
<dbReference type="GO" id="GO:0006260">
    <property type="term" value="P:DNA replication"/>
    <property type="evidence" value="ECO:0007669"/>
    <property type="project" value="UniProtKB-UniRule"/>
</dbReference>
<dbReference type="Gene3D" id="1.10.10.10">
    <property type="entry name" value="Winged helix-like DNA-binding domain superfamily/Winged helix DNA-binding domain"/>
    <property type="match status" value="1"/>
</dbReference>
<evidence type="ECO:0000256" key="5">
    <source>
        <dbReference type="ARBA" id="ARBA00022801"/>
    </source>
</evidence>
<evidence type="ECO:0000256" key="8">
    <source>
        <dbReference type="ARBA" id="ARBA00023125"/>
    </source>
</evidence>
<accession>A0A8J6TCC0</accession>
<dbReference type="EMBL" id="JACNJZ010000091">
    <property type="protein sequence ID" value="MBC8317511.1"/>
    <property type="molecule type" value="Genomic_DNA"/>
</dbReference>
<dbReference type="InterPro" id="IPR036286">
    <property type="entry name" value="LexA/Signal_pep-like_sf"/>
</dbReference>
<reference evidence="16 17" key="1">
    <citation type="submission" date="2020-08" db="EMBL/GenBank/DDBJ databases">
        <title>Bridging the membrane lipid divide: bacteria of the FCB group superphylum have the potential to synthesize archaeal ether lipids.</title>
        <authorList>
            <person name="Villanueva L."/>
            <person name="Von Meijenfeldt F.A.B."/>
            <person name="Westbye A.B."/>
            <person name="Yadav S."/>
            <person name="Hopmans E.C."/>
            <person name="Dutilh B.E."/>
            <person name="Sinninghe Damste J.S."/>
        </authorList>
    </citation>
    <scope>NUCLEOTIDE SEQUENCE [LARGE SCALE GENOMIC DNA]</scope>
    <source>
        <strain evidence="16">NIOZ-UU47</strain>
    </source>
</reference>
<dbReference type="InterPro" id="IPR006200">
    <property type="entry name" value="LexA"/>
</dbReference>
<comment type="similarity">
    <text evidence="1 12 13">Belongs to the peptidase S24 family.</text>
</comment>
<evidence type="ECO:0000256" key="7">
    <source>
        <dbReference type="ARBA" id="ARBA00023015"/>
    </source>
</evidence>
<gene>
    <name evidence="12 16" type="primary">lexA</name>
    <name evidence="16" type="ORF">H8E41_06360</name>
</gene>
<dbReference type="Gene3D" id="2.10.109.10">
    <property type="entry name" value="Umud Fragment, subunit A"/>
    <property type="match status" value="1"/>
</dbReference>
<comment type="caution">
    <text evidence="12">Lacks conserved residue(s) required for the propagation of feature annotation.</text>
</comment>